<dbReference type="GO" id="GO:0016491">
    <property type="term" value="F:oxidoreductase activity"/>
    <property type="evidence" value="ECO:0007669"/>
    <property type="project" value="InterPro"/>
</dbReference>
<dbReference type="PANTHER" id="PTHR11908">
    <property type="entry name" value="XANTHINE DEHYDROGENASE"/>
    <property type="match status" value="1"/>
</dbReference>
<dbReference type="Pfam" id="PF02738">
    <property type="entry name" value="MoCoBD_1"/>
    <property type="match status" value="1"/>
</dbReference>
<dbReference type="Gene3D" id="3.30.365.10">
    <property type="entry name" value="Aldehyde oxidase/xanthine dehydrogenase, molybdopterin binding domain"/>
    <property type="match status" value="3"/>
</dbReference>
<evidence type="ECO:0000313" key="2">
    <source>
        <dbReference type="EMBL" id="GAF81332.1"/>
    </source>
</evidence>
<accession>X0SZG6</accession>
<dbReference type="SUPFAM" id="SSF56003">
    <property type="entry name" value="Molybdenum cofactor-binding domain"/>
    <property type="match status" value="1"/>
</dbReference>
<dbReference type="EMBL" id="BARS01004639">
    <property type="protein sequence ID" value="GAF81332.1"/>
    <property type="molecule type" value="Genomic_DNA"/>
</dbReference>
<reference evidence="2" key="1">
    <citation type="journal article" date="2014" name="Front. Microbiol.">
        <title>High frequency of phylogenetically diverse reductive dehalogenase-homologous genes in deep subseafloor sedimentary metagenomes.</title>
        <authorList>
            <person name="Kawai M."/>
            <person name="Futagami T."/>
            <person name="Toyoda A."/>
            <person name="Takaki Y."/>
            <person name="Nishi S."/>
            <person name="Hori S."/>
            <person name="Arai W."/>
            <person name="Tsubouchi T."/>
            <person name="Morono Y."/>
            <person name="Uchiyama I."/>
            <person name="Ito T."/>
            <person name="Fujiyama A."/>
            <person name="Inagaki F."/>
            <person name="Takami H."/>
        </authorList>
    </citation>
    <scope>NUCLEOTIDE SEQUENCE</scope>
    <source>
        <strain evidence="2">Expedition CK06-06</strain>
    </source>
</reference>
<dbReference type="InterPro" id="IPR036856">
    <property type="entry name" value="Ald_Oxase/Xan_DH_a/b_sf"/>
</dbReference>
<dbReference type="GO" id="GO:0005506">
    <property type="term" value="F:iron ion binding"/>
    <property type="evidence" value="ECO:0007669"/>
    <property type="project" value="InterPro"/>
</dbReference>
<dbReference type="SMART" id="SM01008">
    <property type="entry name" value="Ald_Xan_dh_C"/>
    <property type="match status" value="1"/>
</dbReference>
<dbReference type="InterPro" id="IPR008274">
    <property type="entry name" value="AldOxase/xan_DH_MoCoBD1"/>
</dbReference>
<evidence type="ECO:0000259" key="1">
    <source>
        <dbReference type="SMART" id="SM01008"/>
    </source>
</evidence>
<comment type="caution">
    <text evidence="2">The sequence shown here is derived from an EMBL/GenBank/DDBJ whole genome shotgun (WGS) entry which is preliminary data.</text>
</comment>
<name>X0SZG6_9ZZZZ</name>
<gene>
    <name evidence="2" type="ORF">S01H1_09074</name>
</gene>
<dbReference type="InterPro" id="IPR037165">
    <property type="entry name" value="AldOxase/xan_DH_Mopterin-bd_sf"/>
</dbReference>
<sequence length="399" mass="44080">VLTAKDVAGNNRFGIAFPDQWALAEEKVLSMGDAVAIVAAETDEIAREAVKAIRVNYRELPVLSNLHEALADDAPQLHVNKISSYKKKSGDHYYPLGDGGPQYDKKKRKGEFLHNLKGNVFLHTKVRKGDIEQGFELADVIVENTYKTHVVDHVYLETESGVGKIDEHGNLVIWNSCQYPFRDRRQVASVLGIPQNKVRVIRATTGGAFGGKEDVNVEIHIGLLVHATRRPVRMVWDREESMSYSAKRHAFEIWTRWGATAEGKLCAMEGKVYGDTGAYAGLGIFAVKKCGIHLAGPYYIPHIKVDVCSVYTNNINASAMRGFGVPQAAIAHEGQMDELAKKLGINPLTFRLMNALDVGLSTETGHVMTQEVGIKATLEKLKAVVLKDPSLASYWEDLK</sequence>
<organism evidence="2">
    <name type="scientific">marine sediment metagenome</name>
    <dbReference type="NCBI Taxonomy" id="412755"/>
    <lineage>
        <taxon>unclassified sequences</taxon>
        <taxon>metagenomes</taxon>
        <taxon>ecological metagenomes</taxon>
    </lineage>
</organism>
<dbReference type="AlphaFoldDB" id="X0SZG6"/>
<protein>
    <recommendedName>
        <fullName evidence="1">Aldehyde oxidase/xanthine dehydrogenase a/b hammerhead domain-containing protein</fullName>
    </recommendedName>
</protein>
<dbReference type="InterPro" id="IPR016208">
    <property type="entry name" value="Ald_Oxase/xanthine_DH-like"/>
</dbReference>
<feature type="domain" description="Aldehyde oxidase/xanthine dehydrogenase a/b hammerhead" evidence="1">
    <location>
        <begin position="1"/>
        <end position="61"/>
    </location>
</feature>
<dbReference type="PANTHER" id="PTHR11908:SF157">
    <property type="entry name" value="XANTHINE DEHYDROGENASE SUBUNIT D-RELATED"/>
    <property type="match status" value="1"/>
</dbReference>
<dbReference type="Gene3D" id="3.90.1170.50">
    <property type="entry name" value="Aldehyde oxidase/xanthine dehydrogenase, a/b hammerhead"/>
    <property type="match status" value="1"/>
</dbReference>
<feature type="non-terminal residue" evidence="2">
    <location>
        <position position="1"/>
    </location>
</feature>
<dbReference type="Pfam" id="PF01315">
    <property type="entry name" value="Ald_Xan_dh_C"/>
    <property type="match status" value="1"/>
</dbReference>
<dbReference type="InterPro" id="IPR000674">
    <property type="entry name" value="Ald_Oxase/Xan_DH_a/b"/>
</dbReference>
<dbReference type="SUPFAM" id="SSF54665">
    <property type="entry name" value="CO dehydrogenase molybdoprotein N-domain-like"/>
    <property type="match status" value="1"/>
</dbReference>
<proteinExistence type="predicted"/>